<protein>
    <submittedName>
        <fullName evidence="1">Kinesin family member 22</fullName>
    </submittedName>
</protein>
<dbReference type="GeneTree" id="ENSGT00940000159632"/>
<dbReference type="PANTHER" id="PTHR21180">
    <property type="entry name" value="ENDONUCLEASE/EXONUCLEASE/PHOSPHATASE FAMILY DOMAIN-CONTAINING PROTEIN 1"/>
    <property type="match status" value="1"/>
</dbReference>
<dbReference type="SUPFAM" id="SSF47781">
    <property type="entry name" value="RuvA domain 2-like"/>
    <property type="match status" value="1"/>
</dbReference>
<gene>
    <name evidence="1" type="primary">KIF22</name>
</gene>
<dbReference type="Pfam" id="PF12836">
    <property type="entry name" value="HHH_3"/>
    <property type="match status" value="1"/>
</dbReference>
<evidence type="ECO:0000313" key="1">
    <source>
        <dbReference type="Ensembl" id="ENSPMRP00000021087.1"/>
    </source>
</evidence>
<keyword evidence="2" id="KW-1185">Reference proteome</keyword>
<name>A0A670JD83_PODMU</name>
<evidence type="ECO:0000313" key="2">
    <source>
        <dbReference type="Proteomes" id="UP000472272"/>
    </source>
</evidence>
<dbReference type="Proteomes" id="UP000472272">
    <property type="component" value="Chromosome 13"/>
</dbReference>
<reference evidence="1 2" key="1">
    <citation type="journal article" date="2019" name="Proc. Natl. Acad. Sci. U.S.A.">
        <title>Regulatory changes in pterin and carotenoid genes underlie balanced color polymorphisms in the wall lizard.</title>
        <authorList>
            <person name="Andrade P."/>
            <person name="Pinho C."/>
            <person name="Perez I de Lanuza G."/>
            <person name="Afonso S."/>
            <person name="Brejcha J."/>
            <person name="Rubin C.J."/>
            <person name="Wallerman O."/>
            <person name="Pereira P."/>
            <person name="Sabatino S.J."/>
            <person name="Bellati A."/>
            <person name="Pellitteri-Rosa D."/>
            <person name="Bosakova Z."/>
            <person name="Bunikis I."/>
            <person name="Carretero M.A."/>
            <person name="Feiner N."/>
            <person name="Marsik P."/>
            <person name="Pauperio F."/>
            <person name="Salvi D."/>
            <person name="Soler L."/>
            <person name="While G.M."/>
            <person name="Uller T."/>
            <person name="Font E."/>
            <person name="Andersson L."/>
            <person name="Carneiro M."/>
        </authorList>
    </citation>
    <scope>NUCLEOTIDE SEQUENCE</scope>
</reference>
<accession>A0A670JD83</accession>
<dbReference type="PANTHER" id="PTHR21180:SF32">
    <property type="entry name" value="ENDONUCLEASE_EXONUCLEASE_PHOSPHATASE FAMILY DOMAIN-CONTAINING PROTEIN 1"/>
    <property type="match status" value="1"/>
</dbReference>
<sequence>MRASQETDGYDTTRLLIMIHAISRIRPLMVLQPELMARTKENILAILNTGSVKDLMALHQIGKKKANRIVAWRGEHGSFEKVEDLGKVEGISAKQVASFLKLGRLAGVGSVSLSPCFISLLSEPA</sequence>
<dbReference type="InterPro" id="IPR010994">
    <property type="entry name" value="RuvA_2-like"/>
</dbReference>
<reference evidence="1" key="2">
    <citation type="submission" date="2025-08" db="UniProtKB">
        <authorList>
            <consortium name="Ensembl"/>
        </authorList>
    </citation>
    <scope>IDENTIFICATION</scope>
</reference>
<organism evidence="1 2">
    <name type="scientific">Podarcis muralis</name>
    <name type="common">Wall lizard</name>
    <name type="synonym">Lacerta muralis</name>
    <dbReference type="NCBI Taxonomy" id="64176"/>
    <lineage>
        <taxon>Eukaryota</taxon>
        <taxon>Metazoa</taxon>
        <taxon>Chordata</taxon>
        <taxon>Craniata</taxon>
        <taxon>Vertebrata</taxon>
        <taxon>Euteleostomi</taxon>
        <taxon>Lepidosauria</taxon>
        <taxon>Squamata</taxon>
        <taxon>Bifurcata</taxon>
        <taxon>Unidentata</taxon>
        <taxon>Episquamata</taxon>
        <taxon>Laterata</taxon>
        <taxon>Lacertibaenia</taxon>
        <taxon>Lacertidae</taxon>
        <taxon>Podarcis</taxon>
    </lineage>
</organism>
<proteinExistence type="predicted"/>
<dbReference type="Gene3D" id="1.10.150.280">
    <property type="entry name" value="AF1531-like domain"/>
    <property type="match status" value="1"/>
</dbReference>
<reference evidence="1" key="3">
    <citation type="submission" date="2025-09" db="UniProtKB">
        <authorList>
            <consortium name="Ensembl"/>
        </authorList>
    </citation>
    <scope>IDENTIFICATION</scope>
</reference>
<dbReference type="AlphaFoldDB" id="A0A670JD83"/>
<dbReference type="InterPro" id="IPR051675">
    <property type="entry name" value="Endo/Exo/Phosphatase_dom_1"/>
</dbReference>
<dbReference type="Ensembl" id="ENSPMRT00000022390.1">
    <property type="protein sequence ID" value="ENSPMRP00000021087.1"/>
    <property type="gene ID" value="ENSPMRG00000013684.1"/>
</dbReference>